<feature type="region of interest" description="Disordered" evidence="1">
    <location>
        <begin position="69"/>
        <end position="106"/>
    </location>
</feature>
<reference evidence="2 3" key="3">
    <citation type="journal article" date="2015" name="Genome Announc.">
        <title>Draft Genome Sequence of the Archiascomycetous Yeast Saitoella complicata.</title>
        <authorList>
            <person name="Yamauchi K."/>
            <person name="Kondo S."/>
            <person name="Hamamoto M."/>
            <person name="Takahashi Y."/>
            <person name="Ogura Y."/>
            <person name="Hayashi T."/>
            <person name="Nishida H."/>
        </authorList>
    </citation>
    <scope>NUCLEOTIDE SEQUENCE [LARGE SCALE GENOMIC DNA]</scope>
    <source>
        <strain evidence="2 3">NRRL Y-17804</strain>
    </source>
</reference>
<accession>A0A0E9NBA0</accession>
<dbReference type="EMBL" id="BACD03000007">
    <property type="protein sequence ID" value="GAO47152.1"/>
    <property type="molecule type" value="Genomic_DNA"/>
</dbReference>
<keyword evidence="3" id="KW-1185">Reference proteome</keyword>
<comment type="caution">
    <text evidence="2">The sequence shown here is derived from an EMBL/GenBank/DDBJ whole genome shotgun (WGS) entry which is preliminary data.</text>
</comment>
<evidence type="ECO:0000313" key="2">
    <source>
        <dbReference type="EMBL" id="GAO47152.1"/>
    </source>
</evidence>
<organism evidence="2 3">
    <name type="scientific">Saitoella complicata (strain BCRC 22490 / CBS 7301 / JCM 7358 / NBRC 10748 / NRRL Y-17804)</name>
    <dbReference type="NCBI Taxonomy" id="698492"/>
    <lineage>
        <taxon>Eukaryota</taxon>
        <taxon>Fungi</taxon>
        <taxon>Dikarya</taxon>
        <taxon>Ascomycota</taxon>
        <taxon>Taphrinomycotina</taxon>
        <taxon>Taphrinomycotina incertae sedis</taxon>
        <taxon>Saitoella</taxon>
    </lineage>
</organism>
<evidence type="ECO:0000313" key="3">
    <source>
        <dbReference type="Proteomes" id="UP000033140"/>
    </source>
</evidence>
<feature type="compositionally biased region" description="Basic residues" evidence="1">
    <location>
        <begin position="69"/>
        <end position="86"/>
    </location>
</feature>
<proteinExistence type="predicted"/>
<reference evidence="2 3" key="2">
    <citation type="journal article" date="2014" name="J. Gen. Appl. Microbiol.">
        <title>The early diverging ascomycetous budding yeast Saitoella complicata has three histone deacetylases belonging to the Clr6, Hos2, and Rpd3 lineages.</title>
        <authorList>
            <person name="Nishida H."/>
            <person name="Matsumoto T."/>
            <person name="Kondo S."/>
            <person name="Hamamoto M."/>
            <person name="Yoshikawa H."/>
        </authorList>
    </citation>
    <scope>NUCLEOTIDE SEQUENCE [LARGE SCALE GENOMIC DNA]</scope>
    <source>
        <strain evidence="2 3">NRRL Y-17804</strain>
    </source>
</reference>
<reference evidence="2 3" key="1">
    <citation type="journal article" date="2011" name="J. Gen. Appl. Microbiol.">
        <title>Draft genome sequencing of the enigmatic yeast Saitoella complicata.</title>
        <authorList>
            <person name="Nishida H."/>
            <person name="Hamamoto M."/>
            <person name="Sugiyama J."/>
        </authorList>
    </citation>
    <scope>NUCLEOTIDE SEQUENCE [LARGE SCALE GENOMIC DNA]</scope>
    <source>
        <strain evidence="2 3">NRRL Y-17804</strain>
    </source>
</reference>
<evidence type="ECO:0000256" key="1">
    <source>
        <dbReference type="SAM" id="MobiDB-lite"/>
    </source>
</evidence>
<name>A0A0E9NBA0_SAICN</name>
<dbReference type="Proteomes" id="UP000033140">
    <property type="component" value="Unassembled WGS sequence"/>
</dbReference>
<gene>
    <name evidence="2" type="ORF">G7K_1363-t1</name>
</gene>
<sequence>MTNFGGAHEKQSRQIPPVRRPIRQRRRFCILTFTSKQVPITPHSHHVLNRYRLRPLKLHLLPRRPRFPSRIRFKSNRKRPYRHRPPHIYLHSPRLSQTPPLRPSNP</sequence>
<dbReference type="AlphaFoldDB" id="A0A0E9NBA0"/>
<protein>
    <submittedName>
        <fullName evidence="2">Uncharacterized protein</fullName>
    </submittedName>
</protein>
<feature type="region of interest" description="Disordered" evidence="1">
    <location>
        <begin position="1"/>
        <end position="21"/>
    </location>
</feature>